<name>A0A4Q0M2H6_9SPHI</name>
<evidence type="ECO:0000256" key="1">
    <source>
        <dbReference type="ARBA" id="ARBA00010641"/>
    </source>
</evidence>
<dbReference type="RefSeq" id="WP_128771471.1">
    <property type="nucleotide sequence ID" value="NZ_RXOC01000023.1"/>
</dbReference>
<dbReference type="InterPro" id="IPR036388">
    <property type="entry name" value="WH-like_DNA-bd_sf"/>
</dbReference>
<dbReference type="SUPFAM" id="SSF88659">
    <property type="entry name" value="Sigma3 and sigma4 domains of RNA polymerase sigma factors"/>
    <property type="match status" value="1"/>
</dbReference>
<evidence type="ECO:0000259" key="6">
    <source>
        <dbReference type="Pfam" id="PF08281"/>
    </source>
</evidence>
<keyword evidence="2" id="KW-0805">Transcription regulation</keyword>
<dbReference type="InterPro" id="IPR013325">
    <property type="entry name" value="RNA_pol_sigma_r2"/>
</dbReference>
<accession>A0A4Q0M2H6</accession>
<evidence type="ECO:0000256" key="3">
    <source>
        <dbReference type="ARBA" id="ARBA00023082"/>
    </source>
</evidence>
<dbReference type="EMBL" id="RXOC01000023">
    <property type="protein sequence ID" value="RXF66965.1"/>
    <property type="molecule type" value="Genomic_DNA"/>
</dbReference>
<dbReference type="GO" id="GO:0006352">
    <property type="term" value="P:DNA-templated transcription initiation"/>
    <property type="evidence" value="ECO:0007669"/>
    <property type="project" value="InterPro"/>
</dbReference>
<dbReference type="InterPro" id="IPR007627">
    <property type="entry name" value="RNA_pol_sigma70_r2"/>
</dbReference>
<dbReference type="InterPro" id="IPR014327">
    <property type="entry name" value="RNA_pol_sigma70_bacteroid"/>
</dbReference>
<evidence type="ECO:0000259" key="5">
    <source>
        <dbReference type="Pfam" id="PF04542"/>
    </source>
</evidence>
<dbReference type="GO" id="GO:0016987">
    <property type="term" value="F:sigma factor activity"/>
    <property type="evidence" value="ECO:0007669"/>
    <property type="project" value="UniProtKB-KW"/>
</dbReference>
<dbReference type="PANTHER" id="PTHR43133:SF46">
    <property type="entry name" value="RNA POLYMERASE SIGMA-70 FACTOR ECF SUBFAMILY"/>
    <property type="match status" value="1"/>
</dbReference>
<evidence type="ECO:0000313" key="7">
    <source>
        <dbReference type="EMBL" id="RXF66965.1"/>
    </source>
</evidence>
<evidence type="ECO:0000256" key="2">
    <source>
        <dbReference type="ARBA" id="ARBA00023015"/>
    </source>
</evidence>
<feature type="domain" description="RNA polymerase sigma factor 70 region 4 type 2" evidence="6">
    <location>
        <begin position="125"/>
        <end position="171"/>
    </location>
</feature>
<dbReference type="InterPro" id="IPR013249">
    <property type="entry name" value="RNA_pol_sigma70_r4_t2"/>
</dbReference>
<proteinExistence type="inferred from homology"/>
<evidence type="ECO:0000313" key="8">
    <source>
        <dbReference type="Proteomes" id="UP000290848"/>
    </source>
</evidence>
<dbReference type="SUPFAM" id="SSF88946">
    <property type="entry name" value="Sigma2 domain of RNA polymerase sigma factors"/>
    <property type="match status" value="1"/>
</dbReference>
<keyword evidence="4" id="KW-0804">Transcription</keyword>
<protein>
    <submittedName>
        <fullName evidence="7">RNA polymerase sigma-70 factor</fullName>
    </submittedName>
</protein>
<feature type="domain" description="RNA polymerase sigma-70 region 2" evidence="5">
    <location>
        <begin position="26"/>
        <end position="92"/>
    </location>
</feature>
<dbReference type="InterPro" id="IPR013324">
    <property type="entry name" value="RNA_pol_sigma_r3/r4-like"/>
</dbReference>
<dbReference type="NCBIfam" id="TIGR02937">
    <property type="entry name" value="sigma70-ECF"/>
    <property type="match status" value="1"/>
</dbReference>
<dbReference type="Gene3D" id="1.10.1740.10">
    <property type="match status" value="1"/>
</dbReference>
<dbReference type="InterPro" id="IPR039425">
    <property type="entry name" value="RNA_pol_sigma-70-like"/>
</dbReference>
<dbReference type="Gene3D" id="1.10.10.10">
    <property type="entry name" value="Winged helix-like DNA-binding domain superfamily/Winged helix DNA-binding domain"/>
    <property type="match status" value="1"/>
</dbReference>
<comment type="caution">
    <text evidence="7">The sequence shown here is derived from an EMBL/GenBank/DDBJ whole genome shotgun (WGS) entry which is preliminary data.</text>
</comment>
<dbReference type="GO" id="GO:0003677">
    <property type="term" value="F:DNA binding"/>
    <property type="evidence" value="ECO:0007669"/>
    <property type="project" value="InterPro"/>
</dbReference>
<evidence type="ECO:0000256" key="4">
    <source>
        <dbReference type="ARBA" id="ARBA00023163"/>
    </source>
</evidence>
<comment type="similarity">
    <text evidence="1">Belongs to the sigma-70 factor family. ECF subfamily.</text>
</comment>
<sequence length="197" mass="23475">MSLKQVSDHLLLEKCGQNDINAYEVLFERYFRRLYTFTLHYVKDKSVAEELVMDLMLMLWKRRNDLELQGELLPYLFKAMRNSVISYARKRAVATISLESINDKHPAGERSADYNLYASEIEDLYRQKLRKLSPQRRQVFEMSRIENKTYPEIARQLNLSPNTVRNHMSASLQYFREHLGKYVDATLMVLIFQYLTY</sequence>
<dbReference type="Pfam" id="PF04542">
    <property type="entry name" value="Sigma70_r2"/>
    <property type="match status" value="1"/>
</dbReference>
<organism evidence="7 8">
    <name type="scientific">Arcticibacter tournemirensis</name>
    <dbReference type="NCBI Taxonomy" id="699437"/>
    <lineage>
        <taxon>Bacteria</taxon>
        <taxon>Pseudomonadati</taxon>
        <taxon>Bacteroidota</taxon>
        <taxon>Sphingobacteriia</taxon>
        <taxon>Sphingobacteriales</taxon>
        <taxon>Sphingobacteriaceae</taxon>
        <taxon>Arcticibacter</taxon>
    </lineage>
</organism>
<dbReference type="AlphaFoldDB" id="A0A4Q0M2H6"/>
<dbReference type="Pfam" id="PF08281">
    <property type="entry name" value="Sigma70_r4_2"/>
    <property type="match status" value="1"/>
</dbReference>
<dbReference type="InterPro" id="IPR014284">
    <property type="entry name" value="RNA_pol_sigma-70_dom"/>
</dbReference>
<dbReference type="PANTHER" id="PTHR43133">
    <property type="entry name" value="RNA POLYMERASE ECF-TYPE SIGMA FACTO"/>
    <property type="match status" value="1"/>
</dbReference>
<dbReference type="NCBIfam" id="TIGR02985">
    <property type="entry name" value="Sig70_bacteroi1"/>
    <property type="match status" value="1"/>
</dbReference>
<gene>
    <name evidence="7" type="ORF">EKH83_21200</name>
</gene>
<reference evidence="7 8" key="1">
    <citation type="submission" date="2018-12" db="EMBL/GenBank/DDBJ databases">
        <title>The Draft Genome Sequence of the Soil Bacterium Pedobacter tournemirensis R1.</title>
        <authorList>
            <person name="He J."/>
        </authorList>
    </citation>
    <scope>NUCLEOTIDE SEQUENCE [LARGE SCALE GENOMIC DNA]</scope>
    <source>
        <strain evidence="7 8">R1</strain>
    </source>
</reference>
<keyword evidence="3" id="KW-0731">Sigma factor</keyword>
<dbReference type="Proteomes" id="UP000290848">
    <property type="component" value="Unassembled WGS sequence"/>
</dbReference>